<dbReference type="InterPro" id="IPR003593">
    <property type="entry name" value="AAA+_ATPase"/>
</dbReference>
<evidence type="ECO:0000256" key="4">
    <source>
        <dbReference type="SAM" id="MobiDB-lite"/>
    </source>
</evidence>
<feature type="compositionally biased region" description="Pro residues" evidence="4">
    <location>
        <begin position="224"/>
        <end position="243"/>
    </location>
</feature>
<proteinExistence type="predicted"/>
<evidence type="ECO:0000256" key="3">
    <source>
        <dbReference type="ARBA" id="ARBA00022840"/>
    </source>
</evidence>
<keyword evidence="2" id="KW-0547">Nucleotide-binding</keyword>
<dbReference type="SMART" id="SM00382">
    <property type="entry name" value="AAA"/>
    <property type="match status" value="1"/>
</dbReference>
<feature type="domain" description="ABC transporter" evidence="5">
    <location>
        <begin position="11"/>
        <end position="232"/>
    </location>
</feature>
<dbReference type="InterPro" id="IPR027417">
    <property type="entry name" value="P-loop_NTPase"/>
</dbReference>
<sequence>MRTSERGRGPVRLAGVGRRYGPRGPWVLRGVDLELPEGRLVRATGANGTGKSTLLRLVAGVDAPAEGRITGRPARTAYVPERFPAALPFTALAHLVHLGRLQGLRTGEARARAGEWLERFGAGAYAGTALAELSKGGAQKVAVAQALLAAPGLLVLDEAWTGLDEGARAELDRAVRERVAAGCTVLFVDHDPRRLAGEAGVTLRLEHGGVHALPPRPGDGAGPDPAPRPAAPRPARVPAPAPAAVPVPASMRIVASGGRALPDVLPGGAARVSPADGGGVVFRVGGGDSDELLRLLLAASWHVHRVEPEPAPAPAREPA</sequence>
<name>A0ABW7BW35_9ACTN</name>
<keyword evidence="1" id="KW-0813">Transport</keyword>
<accession>A0ABW7BW35</accession>
<dbReference type="EMBL" id="JBICZW010000013">
    <property type="protein sequence ID" value="MFG3191512.1"/>
    <property type="molecule type" value="Genomic_DNA"/>
</dbReference>
<dbReference type="Proteomes" id="UP001604282">
    <property type="component" value="Unassembled WGS sequence"/>
</dbReference>
<dbReference type="PANTHER" id="PTHR42939">
    <property type="entry name" value="ABC TRANSPORTER ATP-BINDING PROTEIN ALBC-RELATED"/>
    <property type="match status" value="1"/>
</dbReference>
<dbReference type="InterPro" id="IPR051782">
    <property type="entry name" value="ABC_Transporter_VariousFunc"/>
</dbReference>
<keyword evidence="7" id="KW-1185">Reference proteome</keyword>
<evidence type="ECO:0000313" key="7">
    <source>
        <dbReference type="Proteomes" id="UP001604282"/>
    </source>
</evidence>
<dbReference type="PROSITE" id="PS50893">
    <property type="entry name" value="ABC_TRANSPORTER_2"/>
    <property type="match status" value="1"/>
</dbReference>
<feature type="region of interest" description="Disordered" evidence="4">
    <location>
        <begin position="209"/>
        <end position="243"/>
    </location>
</feature>
<gene>
    <name evidence="6" type="ORF">ACGFYS_21535</name>
</gene>
<dbReference type="RefSeq" id="WP_392015073.1">
    <property type="nucleotide sequence ID" value="NZ_JBIBSS010000024.1"/>
</dbReference>
<dbReference type="GO" id="GO:0005524">
    <property type="term" value="F:ATP binding"/>
    <property type="evidence" value="ECO:0007669"/>
    <property type="project" value="UniProtKB-KW"/>
</dbReference>
<reference evidence="6 7" key="1">
    <citation type="submission" date="2024-10" db="EMBL/GenBank/DDBJ databases">
        <title>The Natural Products Discovery Center: Release of the First 8490 Sequenced Strains for Exploring Actinobacteria Biosynthetic Diversity.</title>
        <authorList>
            <person name="Kalkreuter E."/>
            <person name="Kautsar S.A."/>
            <person name="Yang D."/>
            <person name="Bader C.D."/>
            <person name="Teijaro C.N."/>
            <person name="Fluegel L."/>
            <person name="Davis C.M."/>
            <person name="Simpson J.R."/>
            <person name="Lauterbach L."/>
            <person name="Steele A.D."/>
            <person name="Gui C."/>
            <person name="Meng S."/>
            <person name="Li G."/>
            <person name="Viehrig K."/>
            <person name="Ye F."/>
            <person name="Su P."/>
            <person name="Kiefer A.F."/>
            <person name="Nichols A."/>
            <person name="Cepeda A.J."/>
            <person name="Yan W."/>
            <person name="Fan B."/>
            <person name="Jiang Y."/>
            <person name="Adhikari A."/>
            <person name="Zheng C.-J."/>
            <person name="Schuster L."/>
            <person name="Cowan T.M."/>
            <person name="Smanski M.J."/>
            <person name="Chevrette M.G."/>
            <person name="De Carvalho L.P.S."/>
            <person name="Shen B."/>
        </authorList>
    </citation>
    <scope>NUCLEOTIDE SEQUENCE [LARGE SCALE GENOMIC DNA]</scope>
    <source>
        <strain evidence="6 7">NPDC048229</strain>
    </source>
</reference>
<evidence type="ECO:0000259" key="5">
    <source>
        <dbReference type="PROSITE" id="PS50893"/>
    </source>
</evidence>
<organism evidence="6 7">
    <name type="scientific">Streptomyces omiyaensis</name>
    <dbReference type="NCBI Taxonomy" id="68247"/>
    <lineage>
        <taxon>Bacteria</taxon>
        <taxon>Bacillati</taxon>
        <taxon>Actinomycetota</taxon>
        <taxon>Actinomycetes</taxon>
        <taxon>Kitasatosporales</taxon>
        <taxon>Streptomycetaceae</taxon>
        <taxon>Streptomyces</taxon>
    </lineage>
</organism>
<protein>
    <submittedName>
        <fullName evidence="6">ATP-binding cassette domain-containing protein</fullName>
    </submittedName>
</protein>
<keyword evidence="3 6" id="KW-0067">ATP-binding</keyword>
<evidence type="ECO:0000256" key="2">
    <source>
        <dbReference type="ARBA" id="ARBA00022741"/>
    </source>
</evidence>
<evidence type="ECO:0000256" key="1">
    <source>
        <dbReference type="ARBA" id="ARBA00022448"/>
    </source>
</evidence>
<dbReference type="PANTHER" id="PTHR42939:SF1">
    <property type="entry name" value="ABC TRANSPORTER ATP-BINDING PROTEIN ALBC-RELATED"/>
    <property type="match status" value="1"/>
</dbReference>
<dbReference type="SUPFAM" id="SSF52540">
    <property type="entry name" value="P-loop containing nucleoside triphosphate hydrolases"/>
    <property type="match status" value="1"/>
</dbReference>
<dbReference type="Gene3D" id="3.40.50.300">
    <property type="entry name" value="P-loop containing nucleotide triphosphate hydrolases"/>
    <property type="match status" value="1"/>
</dbReference>
<dbReference type="Pfam" id="PF00005">
    <property type="entry name" value="ABC_tran"/>
    <property type="match status" value="1"/>
</dbReference>
<comment type="caution">
    <text evidence="6">The sequence shown here is derived from an EMBL/GenBank/DDBJ whole genome shotgun (WGS) entry which is preliminary data.</text>
</comment>
<dbReference type="InterPro" id="IPR003439">
    <property type="entry name" value="ABC_transporter-like_ATP-bd"/>
</dbReference>
<evidence type="ECO:0000313" key="6">
    <source>
        <dbReference type="EMBL" id="MFG3191512.1"/>
    </source>
</evidence>